<accession>A0A2U7NC00</accession>
<evidence type="ECO:0000313" key="2">
    <source>
        <dbReference type="EMBL" id="ASD52189.1"/>
    </source>
</evidence>
<feature type="region of interest" description="Disordered" evidence="1">
    <location>
        <begin position="54"/>
        <end position="81"/>
    </location>
</feature>
<keyword evidence="3" id="KW-1185">Reference proteome</keyword>
<evidence type="ECO:0000256" key="1">
    <source>
        <dbReference type="SAM" id="MobiDB-lite"/>
    </source>
</evidence>
<feature type="compositionally biased region" description="Low complexity" evidence="1">
    <location>
        <begin position="54"/>
        <end position="72"/>
    </location>
</feature>
<dbReference type="Proteomes" id="UP000248293">
    <property type="component" value="Segment"/>
</dbReference>
<name>A0A2U7NC00_9CAUD</name>
<protein>
    <submittedName>
        <fullName evidence="2">Uncharacterized protein</fullName>
    </submittedName>
</protein>
<organism evidence="2 3">
    <name type="scientific">Pseudomonas phage PspYZU08</name>
    <dbReference type="NCBI Taxonomy" id="1983557"/>
    <lineage>
        <taxon>Viruses</taxon>
        <taxon>Duplodnaviria</taxon>
        <taxon>Heunggongvirae</taxon>
        <taxon>Uroviricota</taxon>
        <taxon>Caudoviricetes</taxon>
        <taxon>Autographivirales</taxon>
        <taxon>Autotranscriptaviridae</taxon>
        <taxon>Studiervirinae</taxon>
        <taxon>Pijolavirus</taxon>
        <taxon>Pijolavirus PspYZU08</taxon>
    </lineage>
</organism>
<dbReference type="EMBL" id="KY971611">
    <property type="protein sequence ID" value="ASD52189.1"/>
    <property type="molecule type" value="Genomic_DNA"/>
</dbReference>
<evidence type="ECO:0000313" key="3">
    <source>
        <dbReference type="Proteomes" id="UP000248293"/>
    </source>
</evidence>
<reference evidence="2 3" key="1">
    <citation type="submission" date="2017-04" db="EMBL/GenBank/DDBJ databases">
        <title>Isolation of lytic bacteriophages infecting Pseudomonas strains for biocontrol of fish and shrimp spoilage during chilled storage.</title>
        <authorList>
            <person name="Yang Z."/>
            <person name="Tao X."/>
            <person name="Gao L."/>
            <person name="Rao S."/>
        </authorList>
    </citation>
    <scope>NUCLEOTIDE SEQUENCE [LARGE SCALE GENOMIC DNA]</scope>
</reference>
<proteinExistence type="predicted"/>
<sequence length="81" mass="9073">MSYKSPEEVIAAFHALPLAQQVKVMRLLMEWQYSDDLQHDIHYAIEMILKGDTQCPQSSSQPVQHSSQVPLPAGLTVPLCP</sequence>
<gene>
    <name evidence="2" type="ORF">PspYZU08_13</name>
</gene>